<reference evidence="1" key="1">
    <citation type="submission" date="2021-04" db="EMBL/GenBank/DDBJ databases">
        <title>Genome sequence of Woronichinia naegeliana from Washington state freshwater lake bloom.</title>
        <authorList>
            <person name="Dreher T.W."/>
        </authorList>
    </citation>
    <scope>NUCLEOTIDE SEQUENCE</scope>
    <source>
        <strain evidence="1">WA131</strain>
    </source>
</reference>
<accession>A0A977L4F7</accession>
<dbReference type="KEGG" id="wna:KA717_19215"/>
<dbReference type="Proteomes" id="UP001065613">
    <property type="component" value="Chromosome"/>
</dbReference>
<gene>
    <name evidence="1" type="ORF">KA717_19215</name>
</gene>
<dbReference type="EMBL" id="CP073041">
    <property type="protein sequence ID" value="UXE64416.1"/>
    <property type="molecule type" value="Genomic_DNA"/>
</dbReference>
<name>A0A977L4F7_9CYAN</name>
<protein>
    <submittedName>
        <fullName evidence="1">Uncharacterized protein</fullName>
    </submittedName>
</protein>
<evidence type="ECO:0000313" key="1">
    <source>
        <dbReference type="EMBL" id="UXE64416.1"/>
    </source>
</evidence>
<sequence>MKRKTYSISPAKIGNQDGFRLPRLFSLEHPQLVKASGEVEVLDEQTLLVRLQPTEREEDTEEDGVMMTLFLEFLMKDAISHPDNLIPYTQEMSTELDELLAGVEIDQ</sequence>
<proteinExistence type="predicted"/>
<dbReference type="AlphaFoldDB" id="A0A977L4F7"/>
<organism evidence="1">
    <name type="scientific">Woronichinia naegeliana WA131</name>
    <dbReference type="NCBI Taxonomy" id="2824559"/>
    <lineage>
        <taxon>Bacteria</taxon>
        <taxon>Bacillati</taxon>
        <taxon>Cyanobacteriota</taxon>
        <taxon>Cyanophyceae</taxon>
        <taxon>Synechococcales</taxon>
        <taxon>Coelosphaeriaceae</taxon>
        <taxon>Woronichinia</taxon>
    </lineage>
</organism>